<evidence type="ECO:0008006" key="4">
    <source>
        <dbReference type="Google" id="ProtNLM"/>
    </source>
</evidence>
<accession>A0A1G8LQY0</accession>
<evidence type="ECO:0000313" key="3">
    <source>
        <dbReference type="Proteomes" id="UP000198656"/>
    </source>
</evidence>
<keyword evidence="1" id="KW-0812">Transmembrane</keyword>
<feature type="transmembrane region" description="Helical" evidence="1">
    <location>
        <begin position="200"/>
        <end position="219"/>
    </location>
</feature>
<gene>
    <name evidence="2" type="ORF">SAMN05443529_1536</name>
</gene>
<keyword evidence="3" id="KW-1185">Reference proteome</keyword>
<feature type="transmembrane region" description="Helical" evidence="1">
    <location>
        <begin position="135"/>
        <end position="154"/>
    </location>
</feature>
<organism evidence="2 3">
    <name type="scientific">Desulfosporosinus hippei DSM 8344</name>
    <dbReference type="NCBI Taxonomy" id="1121419"/>
    <lineage>
        <taxon>Bacteria</taxon>
        <taxon>Bacillati</taxon>
        <taxon>Bacillota</taxon>
        <taxon>Clostridia</taxon>
        <taxon>Eubacteriales</taxon>
        <taxon>Desulfitobacteriaceae</taxon>
        <taxon>Desulfosporosinus</taxon>
    </lineage>
</organism>
<evidence type="ECO:0000313" key="2">
    <source>
        <dbReference type="EMBL" id="SDI58121.1"/>
    </source>
</evidence>
<dbReference type="RefSeq" id="WP_207649790.1">
    <property type="nucleotide sequence ID" value="NZ_FNCP01000053.1"/>
</dbReference>
<dbReference type="STRING" id="1121419.SAMN05443529_1536"/>
<keyword evidence="1" id="KW-0472">Membrane</keyword>
<reference evidence="3" key="1">
    <citation type="submission" date="2016-10" db="EMBL/GenBank/DDBJ databases">
        <authorList>
            <person name="Varghese N."/>
            <person name="Submissions S."/>
        </authorList>
    </citation>
    <scope>NUCLEOTIDE SEQUENCE [LARGE SCALE GENOMIC DNA]</scope>
    <source>
        <strain evidence="3">DSM 8344</strain>
    </source>
</reference>
<sequence length="231" mass="27661">MHTSVTILLFWFLLNGYFLNKLLKNINDKRLGYLLDSPITYIHDKVLNANFAVFIIFPLFLFTINLMMEYLFNNNIMIRYNKLNIWVKDYYKSSFIIIVLYVILLNLLVIILSLYFGLAPKLFNKDFIGYLLKFLYFQICGFLVITNLFTITLIKTKNTLISYFIITGFFIFLHFTFNYLQLIGLNIPTFEMFMFLNGSWGIFNYIWFILLLIISHFTLKNFLSENDFMYD</sequence>
<proteinExistence type="predicted"/>
<protein>
    <recommendedName>
        <fullName evidence="4">ABC-2 family transporter protein</fullName>
    </recommendedName>
</protein>
<dbReference type="Proteomes" id="UP000198656">
    <property type="component" value="Unassembled WGS sequence"/>
</dbReference>
<feature type="transmembrane region" description="Helical" evidence="1">
    <location>
        <begin position="51"/>
        <end position="72"/>
    </location>
</feature>
<dbReference type="AlphaFoldDB" id="A0A1G8LQY0"/>
<feature type="transmembrane region" description="Helical" evidence="1">
    <location>
        <begin position="93"/>
        <end position="115"/>
    </location>
</feature>
<name>A0A1G8LQY0_9FIRM</name>
<dbReference type="EMBL" id="FNCP01000053">
    <property type="protein sequence ID" value="SDI58121.1"/>
    <property type="molecule type" value="Genomic_DNA"/>
</dbReference>
<keyword evidence="1" id="KW-1133">Transmembrane helix</keyword>
<feature type="transmembrane region" description="Helical" evidence="1">
    <location>
        <begin position="161"/>
        <end position="180"/>
    </location>
</feature>
<evidence type="ECO:0000256" key="1">
    <source>
        <dbReference type="SAM" id="Phobius"/>
    </source>
</evidence>